<dbReference type="CDD" id="cd04179">
    <property type="entry name" value="DPM_DPG-synthase_like"/>
    <property type="match status" value="1"/>
</dbReference>
<proteinExistence type="predicted"/>
<name>A0A8H1TBK3_ECOLX</name>
<dbReference type="Gene3D" id="3.90.550.10">
    <property type="entry name" value="Spore Coat Polysaccharide Biosynthesis Protein SpsA, Chain A"/>
    <property type="match status" value="1"/>
</dbReference>
<evidence type="ECO:0000313" key="2">
    <source>
        <dbReference type="EMBL" id="EFA8786323.1"/>
    </source>
</evidence>
<dbReference type="PANTHER" id="PTHR48090:SF7">
    <property type="entry name" value="RFBJ PROTEIN"/>
    <property type="match status" value="1"/>
</dbReference>
<dbReference type="InterPro" id="IPR029044">
    <property type="entry name" value="Nucleotide-diphossugar_trans"/>
</dbReference>
<dbReference type="AlphaFoldDB" id="A0A8H1TBK3"/>
<reference evidence="2 3" key="1">
    <citation type="submission" date="2018-08" db="EMBL/GenBank/DDBJ databases">
        <authorList>
            <consortium name="PulseNet: The National Subtyping Network for Foodborne Disease Surveillance"/>
            <person name="Tarr C.L."/>
            <person name="Trees E."/>
            <person name="Katz L.S."/>
            <person name="Carleton-Romer H.A."/>
            <person name="Stroika S."/>
            <person name="Kucerova Z."/>
            <person name="Roache K.F."/>
            <person name="Sabol A.L."/>
            <person name="Besser J."/>
            <person name="Gerner-Smidt P."/>
        </authorList>
    </citation>
    <scope>NUCLEOTIDE SEQUENCE [LARGE SCALE GENOMIC DNA]</scope>
    <source>
        <strain evidence="2 3">PNUSAE011918</strain>
    </source>
</reference>
<dbReference type="InterPro" id="IPR050256">
    <property type="entry name" value="Glycosyltransferase_2"/>
</dbReference>
<comment type="caution">
    <text evidence="2">The sequence shown here is derived from an EMBL/GenBank/DDBJ whole genome shotgun (WGS) entry which is preliminary data.</text>
</comment>
<dbReference type="EMBL" id="AASCBU010000026">
    <property type="protein sequence ID" value="EFA8786323.1"/>
    <property type="molecule type" value="Genomic_DNA"/>
</dbReference>
<evidence type="ECO:0000313" key="3">
    <source>
        <dbReference type="Proteomes" id="UP000567387"/>
    </source>
</evidence>
<organism evidence="2 3">
    <name type="scientific">Escherichia coli</name>
    <dbReference type="NCBI Taxonomy" id="562"/>
    <lineage>
        <taxon>Bacteria</taxon>
        <taxon>Pseudomonadati</taxon>
        <taxon>Pseudomonadota</taxon>
        <taxon>Gammaproteobacteria</taxon>
        <taxon>Enterobacterales</taxon>
        <taxon>Enterobacteriaceae</taxon>
        <taxon>Escherichia</taxon>
    </lineage>
</organism>
<feature type="domain" description="Glycosyltransferase 2-like" evidence="1">
    <location>
        <begin position="9"/>
        <end position="162"/>
    </location>
</feature>
<dbReference type="Pfam" id="PF00535">
    <property type="entry name" value="Glycos_transf_2"/>
    <property type="match status" value="1"/>
</dbReference>
<protein>
    <submittedName>
        <fullName evidence="2">Glycosyltransferase</fullName>
    </submittedName>
</protein>
<dbReference type="InterPro" id="IPR001173">
    <property type="entry name" value="Glyco_trans_2-like"/>
</dbReference>
<evidence type="ECO:0000259" key="1">
    <source>
        <dbReference type="Pfam" id="PF00535"/>
    </source>
</evidence>
<dbReference type="SUPFAM" id="SSF53448">
    <property type="entry name" value="Nucleotide-diphospho-sugar transferases"/>
    <property type="match status" value="1"/>
</dbReference>
<dbReference type="Proteomes" id="UP000567387">
    <property type="component" value="Unassembled WGS sequence"/>
</dbReference>
<dbReference type="RefSeq" id="WP_001599679.1">
    <property type="nucleotide sequence ID" value="NZ_JAFHAC010000027.1"/>
</dbReference>
<accession>A0A8H1TBK3</accession>
<gene>
    <name evidence="2" type="ORF">C2R31_004240</name>
</gene>
<dbReference type="PANTHER" id="PTHR48090">
    <property type="entry name" value="UNDECAPRENYL-PHOSPHATE 4-DEOXY-4-FORMAMIDO-L-ARABINOSE TRANSFERASE-RELATED"/>
    <property type="match status" value="1"/>
</dbReference>
<sequence length="314" mass="34816">MYGDKKIAVVIPCYNEAATIGKVIRDFRIHLPNAEIYVFDNNSADLTSEVAEREGAIVRHVGHRGKGNVVRRMFADVNADIYLMVDGDDTYDASAAPSMIKQLLDEHLDMVVGTRIENGDENTYRPGHRLGNKMLTGAVSTIFKGSFSDMLSGYRVFSRRYVKSFPCQSHGFEIETELTIHALELRMCIGEIPTAYGERPEGSISKLSTYKDGIKILKTIIQLYAYERPLLFYTVIAAFLALMSLLIGAPVVADFVEMGIVPKLPSAIAAASVMVMAMLCLGCAIISHLITVCRREAKYLSYLSYQCESKGNEK</sequence>